<keyword evidence="1" id="KW-0547">Nucleotide-binding</keyword>
<dbReference type="RefSeq" id="WP_158549921.1">
    <property type="nucleotide sequence ID" value="NZ_JACOOY010000007.1"/>
</dbReference>
<evidence type="ECO:0000313" key="5">
    <source>
        <dbReference type="Proteomes" id="UP000647235"/>
    </source>
</evidence>
<dbReference type="SMART" id="SM00382">
    <property type="entry name" value="AAA"/>
    <property type="match status" value="2"/>
</dbReference>
<dbReference type="EMBL" id="JACOOY010000007">
    <property type="protein sequence ID" value="MBC5665000.1"/>
    <property type="molecule type" value="Genomic_DNA"/>
</dbReference>
<feature type="domain" description="ABC transporter" evidence="3">
    <location>
        <begin position="6"/>
        <end position="255"/>
    </location>
</feature>
<gene>
    <name evidence="4" type="ORF">H8S07_06870</name>
</gene>
<evidence type="ECO:0000256" key="2">
    <source>
        <dbReference type="ARBA" id="ARBA00022840"/>
    </source>
</evidence>
<evidence type="ECO:0000259" key="3">
    <source>
        <dbReference type="PROSITE" id="PS50893"/>
    </source>
</evidence>
<dbReference type="Gene3D" id="3.40.50.300">
    <property type="entry name" value="P-loop containing nucleotide triphosphate hydrolases"/>
    <property type="match status" value="2"/>
</dbReference>
<dbReference type="PANTHER" id="PTHR43790:SF4">
    <property type="entry name" value="GUANOSINE IMPORT ATP-BINDING PROTEIN NUPO"/>
    <property type="match status" value="1"/>
</dbReference>
<dbReference type="Pfam" id="PF00005">
    <property type="entry name" value="ABC_tran"/>
    <property type="match status" value="2"/>
</dbReference>
<dbReference type="Proteomes" id="UP000647235">
    <property type="component" value="Unassembled WGS sequence"/>
</dbReference>
<dbReference type="PROSITE" id="PS50893">
    <property type="entry name" value="ABC_TRANSPORTER_2"/>
    <property type="match status" value="2"/>
</dbReference>
<sequence length="533" mass="60436">MENTVLKLNNLGKKFSGNSVLRNVNIELKKGQILGLMGVNGSGKSTMLNIISGDHIIDETGGYEGDIFIDGQKVKITSTVESQSYGICMVHQEFSLLEDLSIWENIALPNYVMNSYREIKGSMKNFYTEENKRKAKEILARLGLDLDVEMKICELPINNKQFVEIARSIANEDTKLLMLDEPTATLNEKDSNKLLEQLKKLADEGLTIILVSHRIEEIIAVSDTILVLRDGDPVYLSDKKEEFSREKIAEEIIGYNYAFAERFKENEAKQEKVVLTYKDFYVARKNEPIKNLNFDIYQSEIIGLTGMNGHGKNALAYGTLRADKIAGDFTFYKDEKEIKINKTAEAIESGIVFVTEERRRNGLLLDKSVAENINFYLKNFSDKLNRLSIGNKIKFYDKNKEKNQAETVVTKYDVVCESIRQPICELSGGNQQKVALARAILMDPDVLFINEPTRGIDIKSKDNILKLLADLNKRAGTTIILASGDIEEMKKICDRICVFYEGELVDVLKHDADAEQFARAFSKMREEDSYEKV</sequence>
<evidence type="ECO:0000313" key="4">
    <source>
        <dbReference type="EMBL" id="MBC5665000.1"/>
    </source>
</evidence>
<dbReference type="CDD" id="cd03216">
    <property type="entry name" value="ABC_Carb_Monos_I"/>
    <property type="match status" value="1"/>
</dbReference>
<feature type="domain" description="ABC transporter" evidence="3">
    <location>
        <begin position="268"/>
        <end position="526"/>
    </location>
</feature>
<comment type="caution">
    <text evidence="4">The sequence shown here is derived from an EMBL/GenBank/DDBJ whole genome shotgun (WGS) entry which is preliminary data.</text>
</comment>
<dbReference type="GO" id="GO:0005524">
    <property type="term" value="F:ATP binding"/>
    <property type="evidence" value="ECO:0007669"/>
    <property type="project" value="UniProtKB-KW"/>
</dbReference>
<dbReference type="InterPro" id="IPR017871">
    <property type="entry name" value="ABC_transporter-like_CS"/>
</dbReference>
<proteinExistence type="predicted"/>
<dbReference type="SUPFAM" id="SSF52540">
    <property type="entry name" value="P-loop containing nucleoside triphosphate hydrolases"/>
    <property type="match status" value="2"/>
</dbReference>
<keyword evidence="5" id="KW-1185">Reference proteome</keyword>
<dbReference type="InterPro" id="IPR003439">
    <property type="entry name" value="ABC_transporter-like_ATP-bd"/>
</dbReference>
<dbReference type="PANTHER" id="PTHR43790">
    <property type="entry name" value="CARBOHYDRATE TRANSPORT ATP-BINDING PROTEIN MG119-RELATED"/>
    <property type="match status" value="1"/>
</dbReference>
<dbReference type="InterPro" id="IPR003593">
    <property type="entry name" value="AAA+_ATPase"/>
</dbReference>
<dbReference type="PROSITE" id="PS00211">
    <property type="entry name" value="ABC_TRANSPORTER_1"/>
    <property type="match status" value="1"/>
</dbReference>
<keyword evidence="2 4" id="KW-0067">ATP-binding</keyword>
<name>A0ABR7EUH3_9FIRM</name>
<protein>
    <submittedName>
        <fullName evidence="4">Sugar ABC transporter ATP-binding protein</fullName>
    </submittedName>
</protein>
<dbReference type="InterPro" id="IPR027417">
    <property type="entry name" value="P-loop_NTPase"/>
</dbReference>
<evidence type="ECO:0000256" key="1">
    <source>
        <dbReference type="ARBA" id="ARBA00022741"/>
    </source>
</evidence>
<accession>A0ABR7EUH3</accession>
<dbReference type="CDD" id="cd03215">
    <property type="entry name" value="ABC_Carb_Monos_II"/>
    <property type="match status" value="1"/>
</dbReference>
<organism evidence="4 5">
    <name type="scientific">Dorea hominis</name>
    <dbReference type="NCBI Taxonomy" id="2763040"/>
    <lineage>
        <taxon>Bacteria</taxon>
        <taxon>Bacillati</taxon>
        <taxon>Bacillota</taxon>
        <taxon>Clostridia</taxon>
        <taxon>Lachnospirales</taxon>
        <taxon>Lachnospiraceae</taxon>
        <taxon>Dorea</taxon>
    </lineage>
</organism>
<reference evidence="4 5" key="1">
    <citation type="submission" date="2020-08" db="EMBL/GenBank/DDBJ databases">
        <title>Genome public.</title>
        <authorList>
            <person name="Liu C."/>
            <person name="Sun Q."/>
        </authorList>
    </citation>
    <scope>NUCLEOTIDE SEQUENCE [LARGE SCALE GENOMIC DNA]</scope>
    <source>
        <strain evidence="4 5">NSJ-36</strain>
    </source>
</reference>
<dbReference type="InterPro" id="IPR050107">
    <property type="entry name" value="ABC_carbohydrate_import_ATPase"/>
</dbReference>